<gene>
    <name evidence="3" type="ORF">QE408_000052</name>
</gene>
<protein>
    <recommendedName>
        <fullName evidence="5">DUF1236 domain-containing protein</fullName>
    </recommendedName>
</protein>
<comment type="caution">
    <text evidence="3">The sequence shown here is derived from an EMBL/GenBank/DDBJ whole genome shotgun (WGS) entry which is preliminary data.</text>
</comment>
<dbReference type="Pfam" id="PF06823">
    <property type="entry name" value="DUF1236"/>
    <property type="match status" value="1"/>
</dbReference>
<evidence type="ECO:0000256" key="1">
    <source>
        <dbReference type="SAM" id="MobiDB-lite"/>
    </source>
</evidence>
<dbReference type="Proteomes" id="UP001224781">
    <property type="component" value="Unassembled WGS sequence"/>
</dbReference>
<feature type="compositionally biased region" description="Polar residues" evidence="1">
    <location>
        <begin position="73"/>
        <end position="92"/>
    </location>
</feature>
<feature type="compositionally biased region" description="Polar residues" evidence="1">
    <location>
        <begin position="159"/>
        <end position="174"/>
    </location>
</feature>
<feature type="signal peptide" evidence="2">
    <location>
        <begin position="1"/>
        <end position="26"/>
    </location>
</feature>
<feature type="compositionally biased region" description="Polar residues" evidence="1">
    <location>
        <begin position="183"/>
        <end position="195"/>
    </location>
</feature>
<accession>A0ABU0UDB9</accession>
<feature type="chain" id="PRO_5045842489" description="DUF1236 domain-containing protein" evidence="2">
    <location>
        <begin position="27"/>
        <end position="281"/>
    </location>
</feature>
<sequence>MSRTPKMAILAALVASSTLSPFGAVAQDASPDANSQTNPALLPKKQNPPNVSVETKGGAEVGKGGGKAEVTGQSEIKTPAADTNSAVRTETQAKPAMNAGAASQKKDVRGESAGSTDGTQPAGKAKVESNSSGMNKKAGATTSSETSNTTETPKGTDATRPSVTTTETTGNAGSKTGDVSGAASATAQEDKNGSNVSINVTTEQRTEIRNVIVENKVEAVRPTFSVSVGTAVPRTVKLHKLPARVIKIVPQYRDYEYIVLSDERIIIIDPVSYEIVYVLTI</sequence>
<evidence type="ECO:0000313" key="3">
    <source>
        <dbReference type="EMBL" id="MDQ1182930.1"/>
    </source>
</evidence>
<dbReference type="RefSeq" id="WP_306927500.1">
    <property type="nucleotide sequence ID" value="NZ_JAUTBL010000001.1"/>
</dbReference>
<evidence type="ECO:0008006" key="5">
    <source>
        <dbReference type="Google" id="ProtNLM"/>
    </source>
</evidence>
<dbReference type="EMBL" id="JAUTBL010000001">
    <property type="protein sequence ID" value="MDQ1182930.1"/>
    <property type="molecule type" value="Genomic_DNA"/>
</dbReference>
<keyword evidence="2" id="KW-0732">Signal</keyword>
<reference evidence="3 4" key="1">
    <citation type="submission" date="2023-07" db="EMBL/GenBank/DDBJ databases">
        <title>Functional and genomic diversity of the sorghum phyllosphere microbiome.</title>
        <authorList>
            <person name="Shade A."/>
        </authorList>
    </citation>
    <scope>NUCLEOTIDE SEQUENCE [LARGE SCALE GENOMIC DNA]</scope>
    <source>
        <strain evidence="3 4">SORGH_AS_1126</strain>
    </source>
</reference>
<evidence type="ECO:0000313" key="4">
    <source>
        <dbReference type="Proteomes" id="UP001224781"/>
    </source>
</evidence>
<evidence type="ECO:0000256" key="2">
    <source>
        <dbReference type="SAM" id="SignalP"/>
    </source>
</evidence>
<feature type="region of interest" description="Disordered" evidence="1">
    <location>
        <begin position="24"/>
        <end position="195"/>
    </location>
</feature>
<feature type="compositionally biased region" description="Low complexity" evidence="1">
    <location>
        <begin position="141"/>
        <end position="152"/>
    </location>
</feature>
<dbReference type="InterPro" id="IPR009642">
    <property type="entry name" value="DUF1236"/>
</dbReference>
<proteinExistence type="predicted"/>
<organism evidence="3 4">
    <name type="scientific">Agrobacterium larrymoorei</name>
    <dbReference type="NCBI Taxonomy" id="160699"/>
    <lineage>
        <taxon>Bacteria</taxon>
        <taxon>Pseudomonadati</taxon>
        <taxon>Pseudomonadota</taxon>
        <taxon>Alphaproteobacteria</taxon>
        <taxon>Hyphomicrobiales</taxon>
        <taxon>Rhizobiaceae</taxon>
        <taxon>Rhizobium/Agrobacterium group</taxon>
        <taxon>Agrobacterium</taxon>
    </lineage>
</organism>
<name>A0ABU0UDB9_9HYPH</name>
<keyword evidence="4" id="KW-1185">Reference proteome</keyword>